<keyword evidence="3" id="KW-1185">Reference proteome</keyword>
<reference evidence="2" key="1">
    <citation type="submission" date="2007-07" db="EMBL/GenBank/DDBJ databases">
        <title>PCAP assembly of the Caenorhabditis remanei genome.</title>
        <authorList>
            <consortium name="The Caenorhabditis remanei Sequencing Consortium"/>
            <person name="Wilson R.K."/>
        </authorList>
    </citation>
    <scope>NUCLEOTIDE SEQUENCE [LARGE SCALE GENOMIC DNA]</scope>
    <source>
        <strain evidence="2">PB4641</strain>
    </source>
</reference>
<dbReference type="AlphaFoldDB" id="E3MQ31"/>
<dbReference type="HOGENOM" id="CLU_1769810_0_0_1"/>
<keyword evidence="1" id="KW-0472">Membrane</keyword>
<dbReference type="PANTHER" id="PTHR46000">
    <property type="entry name" value="SEVEN TM RECEPTOR-RELATED"/>
    <property type="match status" value="1"/>
</dbReference>
<evidence type="ECO:0000313" key="2">
    <source>
        <dbReference type="EMBL" id="EFP06842.1"/>
    </source>
</evidence>
<proteinExistence type="predicted"/>
<evidence type="ECO:0008006" key="4">
    <source>
        <dbReference type="Google" id="ProtNLM"/>
    </source>
</evidence>
<keyword evidence="1" id="KW-0812">Transmembrane</keyword>
<dbReference type="STRING" id="31234.E3MQ31"/>
<dbReference type="OrthoDB" id="10534788at2759"/>
<dbReference type="Pfam" id="PF10326">
    <property type="entry name" value="7TM_GPCR_Str"/>
    <property type="match status" value="1"/>
</dbReference>
<dbReference type="PANTHER" id="PTHR46000:SF10">
    <property type="entry name" value="SEVEN TM RECEPTOR"/>
    <property type="match status" value="1"/>
</dbReference>
<accession>E3MQ31</accession>
<dbReference type="EMBL" id="DS268465">
    <property type="protein sequence ID" value="EFP06842.1"/>
    <property type="molecule type" value="Genomic_DNA"/>
</dbReference>
<dbReference type="Proteomes" id="UP000008281">
    <property type="component" value="Unassembled WGS sequence"/>
</dbReference>
<feature type="transmembrane region" description="Helical" evidence="1">
    <location>
        <begin position="83"/>
        <end position="103"/>
    </location>
</feature>
<dbReference type="InParanoid" id="E3MQ31"/>
<sequence length="147" mass="17307">MIYRTFNLFPQLTTFCYLFILPRYGPLNIDTSKEERKRFRYTMQVFVALVYQVAAPTIFIQLPSFIVLTIPFLDLKFSFRGSIIIYGYCTYPLVDFLIILKVITEYRNAYKRFLKKLAYRFIEMLGCNIQTTTVAPSTTVSRTLART</sequence>
<evidence type="ECO:0000256" key="1">
    <source>
        <dbReference type="SAM" id="Phobius"/>
    </source>
</evidence>
<keyword evidence="1" id="KW-1133">Transmembrane helix</keyword>
<organism evidence="3">
    <name type="scientific">Caenorhabditis remanei</name>
    <name type="common">Caenorhabditis vulgaris</name>
    <dbReference type="NCBI Taxonomy" id="31234"/>
    <lineage>
        <taxon>Eukaryota</taxon>
        <taxon>Metazoa</taxon>
        <taxon>Ecdysozoa</taxon>
        <taxon>Nematoda</taxon>
        <taxon>Chromadorea</taxon>
        <taxon>Rhabditida</taxon>
        <taxon>Rhabditina</taxon>
        <taxon>Rhabditomorpha</taxon>
        <taxon>Rhabditoidea</taxon>
        <taxon>Rhabditidae</taxon>
        <taxon>Peloderinae</taxon>
        <taxon>Caenorhabditis</taxon>
    </lineage>
</organism>
<dbReference type="InterPro" id="IPR019428">
    <property type="entry name" value="7TM_GPCR_serpentine_rcpt_Str"/>
</dbReference>
<gene>
    <name evidence="2" type="ORF">CRE_11162</name>
</gene>
<evidence type="ECO:0000313" key="3">
    <source>
        <dbReference type="Proteomes" id="UP000008281"/>
    </source>
</evidence>
<feature type="transmembrane region" description="Helical" evidence="1">
    <location>
        <begin position="45"/>
        <end position="71"/>
    </location>
</feature>
<protein>
    <recommendedName>
        <fullName evidence="4">7TM GPCR serpentine receptor class x (Srx) domain-containing protein</fullName>
    </recommendedName>
</protein>
<name>E3MQ31_CAERE</name>